<sequence>MQEHLAPDGAGTLGRYAWRHAYDALGNRTDSRMPGGRHVQWQAAGIGASAAKGGGASPASSIQPIDPDRAAKAFRRGKFLSESTETGADGKPGRETETMCMDETNASFLPMAALMGVAGCEPQATREDKLSFSVQASCPRDTKFGPNAYEATLRWSADGKQITLQSTRRALVDGKASDKVVQSLRYQLTWQAARCD</sequence>
<dbReference type="Proteomes" id="UP000002482">
    <property type="component" value="Chromosome"/>
</dbReference>
<protein>
    <submittedName>
        <fullName evidence="1">Uncharacterized protein</fullName>
    </submittedName>
</protein>
<accession>F0QA01</accession>
<dbReference type="KEGG" id="aaa:Acav_3359"/>
<name>F0QA01_PARA1</name>
<keyword evidence="2" id="KW-1185">Reference proteome</keyword>
<reference evidence="1" key="1">
    <citation type="submission" date="2011-02" db="EMBL/GenBank/DDBJ databases">
        <title>Complete sequence of Acidovorax avenae subsp. avenae ATCC 19860.</title>
        <authorList>
            <consortium name="US DOE Joint Genome Institute"/>
            <person name="Lucas S."/>
            <person name="Copeland A."/>
            <person name="Lapidus A."/>
            <person name="Cheng J.-F."/>
            <person name="Goodwin L."/>
            <person name="Pitluck S."/>
            <person name="Chertkov O."/>
            <person name="Held B."/>
            <person name="Detter J.C."/>
            <person name="Han C."/>
            <person name="Tapia R."/>
            <person name="Land M."/>
            <person name="Hauser L."/>
            <person name="Kyrpides N."/>
            <person name="Ivanova N."/>
            <person name="Ovchinnikova G."/>
            <person name="Pagani I."/>
            <person name="Gordon S."/>
            <person name="Woyke T."/>
        </authorList>
    </citation>
    <scope>NUCLEOTIDE SEQUENCE</scope>
    <source>
        <strain evidence="1">ATCC 19860</strain>
    </source>
</reference>
<dbReference type="HOGENOM" id="CLU_1387657_0_0_4"/>
<dbReference type="EMBL" id="CP002521">
    <property type="protein sequence ID" value="ADX47261.1"/>
    <property type="molecule type" value="Genomic_DNA"/>
</dbReference>
<dbReference type="AlphaFoldDB" id="F0QA01"/>
<organism evidence="1 2">
    <name type="scientific">Paracidovorax avenae (strain ATCC 19860 / DSM 7227 / CCUG 15838 / JCM 20985 / LMG 2117 / NCPPB 1011)</name>
    <name type="common">Acidovorax avenae</name>
    <dbReference type="NCBI Taxonomy" id="643561"/>
    <lineage>
        <taxon>Bacteria</taxon>
        <taxon>Pseudomonadati</taxon>
        <taxon>Pseudomonadota</taxon>
        <taxon>Betaproteobacteria</taxon>
        <taxon>Burkholderiales</taxon>
        <taxon>Comamonadaceae</taxon>
        <taxon>Paracidovorax</taxon>
    </lineage>
</organism>
<dbReference type="RefSeq" id="WP_013595747.1">
    <property type="nucleotide sequence ID" value="NC_015138.1"/>
</dbReference>
<proteinExistence type="predicted"/>
<evidence type="ECO:0000313" key="1">
    <source>
        <dbReference type="EMBL" id="ADX47261.1"/>
    </source>
</evidence>
<evidence type="ECO:0000313" key="2">
    <source>
        <dbReference type="Proteomes" id="UP000002482"/>
    </source>
</evidence>
<dbReference type="GeneID" id="34239289"/>
<gene>
    <name evidence="1" type="ordered locus">Acav_3359</name>
</gene>